<comment type="caution">
    <text evidence="3">The sequence shown here is derived from an EMBL/GenBank/DDBJ whole genome shotgun (WGS) entry which is preliminary data.</text>
</comment>
<evidence type="ECO:0000313" key="4">
    <source>
        <dbReference type="Proteomes" id="UP000177159"/>
    </source>
</evidence>
<gene>
    <name evidence="3" type="ORF">A3C24_03120</name>
</gene>
<organism evidence="3 4">
    <name type="scientific">Candidatus Roizmanbacteria bacterium RIFCSPHIGHO2_02_FULL_37_24</name>
    <dbReference type="NCBI Taxonomy" id="1802037"/>
    <lineage>
        <taxon>Bacteria</taxon>
        <taxon>Candidatus Roizmaniibacteriota</taxon>
    </lineage>
</organism>
<accession>A0A1F7H088</accession>
<evidence type="ECO:0000256" key="1">
    <source>
        <dbReference type="SAM" id="Phobius"/>
    </source>
</evidence>
<feature type="transmembrane region" description="Helical" evidence="1">
    <location>
        <begin position="32"/>
        <end position="52"/>
    </location>
</feature>
<name>A0A1F7H088_9BACT</name>
<dbReference type="PANTHER" id="PTHR37938">
    <property type="entry name" value="BLL0215 PROTEIN"/>
    <property type="match status" value="1"/>
</dbReference>
<reference evidence="3 4" key="1">
    <citation type="journal article" date="2016" name="Nat. Commun.">
        <title>Thousands of microbial genomes shed light on interconnected biogeochemical processes in an aquifer system.</title>
        <authorList>
            <person name="Anantharaman K."/>
            <person name="Brown C.T."/>
            <person name="Hug L.A."/>
            <person name="Sharon I."/>
            <person name="Castelle C.J."/>
            <person name="Probst A.J."/>
            <person name="Thomas B.C."/>
            <person name="Singh A."/>
            <person name="Wilkins M.J."/>
            <person name="Karaoz U."/>
            <person name="Brodie E.L."/>
            <person name="Williams K.H."/>
            <person name="Hubbard S.S."/>
            <person name="Banfield J.F."/>
        </authorList>
    </citation>
    <scope>NUCLEOTIDE SEQUENCE [LARGE SCALE GENOMIC DNA]</scope>
</reference>
<dbReference type="Proteomes" id="UP000177159">
    <property type="component" value="Unassembled WGS sequence"/>
</dbReference>
<dbReference type="AlphaFoldDB" id="A0A1F7H088"/>
<keyword evidence="1" id="KW-0812">Transmembrane</keyword>
<evidence type="ECO:0000259" key="2">
    <source>
        <dbReference type="Pfam" id="PF03703"/>
    </source>
</evidence>
<sequence length="189" mass="22833">MDIQQKKKKPMREEQFVPRRIPVTHINIRQSISILVVKVILLEFLSLFTFLFTCRLVNCGSFPLFMQIFSIVISGLKLTLFIYIIYQWLTEYYEITPERIIHKRGLIFQRMDIYYFKHISAISYQQSLFGRLLNFGSITLHDWELEKNITLYLIHNPKKYYKLLKMLNPNMDIENKTIREKFILEDEKV</sequence>
<protein>
    <recommendedName>
        <fullName evidence="2">YdbS-like PH domain-containing protein</fullName>
    </recommendedName>
</protein>
<evidence type="ECO:0000313" key="3">
    <source>
        <dbReference type="EMBL" id="OGK24515.1"/>
    </source>
</evidence>
<dbReference type="EMBL" id="MFZM01000006">
    <property type="protein sequence ID" value="OGK24515.1"/>
    <property type="molecule type" value="Genomic_DNA"/>
</dbReference>
<proteinExistence type="predicted"/>
<dbReference type="Pfam" id="PF03703">
    <property type="entry name" value="bPH_2"/>
    <property type="match status" value="1"/>
</dbReference>
<feature type="domain" description="YdbS-like PH" evidence="2">
    <location>
        <begin position="90"/>
        <end position="141"/>
    </location>
</feature>
<keyword evidence="1" id="KW-1133">Transmembrane helix</keyword>
<keyword evidence="1" id="KW-0472">Membrane</keyword>
<feature type="transmembrane region" description="Helical" evidence="1">
    <location>
        <begin position="64"/>
        <end position="86"/>
    </location>
</feature>
<dbReference type="PANTHER" id="PTHR37938:SF1">
    <property type="entry name" value="BLL0215 PROTEIN"/>
    <property type="match status" value="1"/>
</dbReference>
<dbReference type="InterPro" id="IPR005182">
    <property type="entry name" value="YdbS-like_PH"/>
</dbReference>